<evidence type="ECO:0000256" key="6">
    <source>
        <dbReference type="ARBA" id="ARBA00022825"/>
    </source>
</evidence>
<dbReference type="Pfam" id="PF00004">
    <property type="entry name" value="AAA"/>
    <property type="match status" value="1"/>
</dbReference>
<feature type="active site" evidence="10 11">
    <location>
        <position position="715"/>
    </location>
</feature>
<evidence type="ECO:0000313" key="18">
    <source>
        <dbReference type="Proteomes" id="UP000003806"/>
    </source>
</evidence>
<dbReference type="GO" id="GO:0034605">
    <property type="term" value="P:cellular response to heat"/>
    <property type="evidence" value="ECO:0007669"/>
    <property type="project" value="UniProtKB-UniRule"/>
</dbReference>
<dbReference type="Gene3D" id="3.30.230.10">
    <property type="match status" value="1"/>
</dbReference>
<keyword evidence="6 10" id="KW-0720">Serine protease</keyword>
<dbReference type="InterPro" id="IPR003959">
    <property type="entry name" value="ATPase_AAA_core"/>
</dbReference>
<dbReference type="InterPro" id="IPR046336">
    <property type="entry name" value="Lon_prtase_N_sf"/>
</dbReference>
<dbReference type="Gene3D" id="3.40.50.300">
    <property type="entry name" value="P-loop containing nucleotide triphosphate hydrolases"/>
    <property type="match status" value="1"/>
</dbReference>
<dbReference type="SUPFAM" id="SSF52540">
    <property type="entry name" value="P-loop containing nucleoside triphosphate hydrolases"/>
    <property type="match status" value="1"/>
</dbReference>
<dbReference type="SMART" id="SM00382">
    <property type="entry name" value="AAA"/>
    <property type="match status" value="1"/>
</dbReference>
<dbReference type="PROSITE" id="PS01046">
    <property type="entry name" value="LON_SER"/>
    <property type="match status" value="1"/>
</dbReference>
<dbReference type="GO" id="GO:0016887">
    <property type="term" value="F:ATP hydrolysis activity"/>
    <property type="evidence" value="ECO:0007669"/>
    <property type="project" value="UniProtKB-UniRule"/>
</dbReference>
<evidence type="ECO:0000256" key="2">
    <source>
        <dbReference type="ARBA" id="ARBA00022490"/>
    </source>
</evidence>
<dbReference type="HOGENOM" id="CLU_004109_4_3_0"/>
<comment type="subcellular location">
    <subcellularLocation>
        <location evidence="1 10">Cytoplasm</location>
    </subcellularLocation>
</comment>
<evidence type="ECO:0000256" key="1">
    <source>
        <dbReference type="ARBA" id="ARBA00004496"/>
    </source>
</evidence>
<comment type="function">
    <text evidence="10">ATP-dependent serine protease that mediates the selective degradation of mutant and abnormal proteins as well as certain short-lived regulatory proteins. Required for cellular homeostasis and for survival from DNA damage and developmental changes induced by stress. Degrades polypeptides processively to yield small peptide fragments that are 5 to 10 amino acids long. Binds to DNA in a double-stranded, site-specific manner.</text>
</comment>
<dbReference type="EMBL" id="CM001376">
    <property type="protein sequence ID" value="EHM13065.1"/>
    <property type="molecule type" value="Genomic_DNA"/>
</dbReference>
<feature type="domain" description="Lon N-terminal" evidence="16">
    <location>
        <begin position="2"/>
        <end position="196"/>
    </location>
</feature>
<dbReference type="PIRSF" id="PIRSF001174">
    <property type="entry name" value="Lon_proteas"/>
    <property type="match status" value="1"/>
</dbReference>
<dbReference type="Pfam" id="PF05362">
    <property type="entry name" value="Lon_C"/>
    <property type="match status" value="1"/>
</dbReference>
<comment type="induction">
    <text evidence="10">By heat shock.</text>
</comment>
<keyword evidence="7 10" id="KW-0067">ATP-binding</keyword>
<dbReference type="Gene3D" id="1.10.8.60">
    <property type="match status" value="1"/>
</dbReference>
<dbReference type="InterPro" id="IPR027417">
    <property type="entry name" value="P-loop_NTPase"/>
</dbReference>
<feature type="active site" evidence="10 11">
    <location>
        <position position="672"/>
    </location>
</feature>
<dbReference type="PANTHER" id="PTHR10046">
    <property type="entry name" value="ATP DEPENDENT LON PROTEASE FAMILY MEMBER"/>
    <property type="match status" value="1"/>
</dbReference>
<dbReference type="Gene3D" id="1.20.5.5270">
    <property type="match status" value="1"/>
</dbReference>
<dbReference type="GO" id="GO:0004252">
    <property type="term" value="F:serine-type endopeptidase activity"/>
    <property type="evidence" value="ECO:0007669"/>
    <property type="project" value="UniProtKB-UniRule"/>
</dbReference>
<evidence type="ECO:0000256" key="4">
    <source>
        <dbReference type="ARBA" id="ARBA00022741"/>
    </source>
</evidence>
<dbReference type="Pfam" id="PF22667">
    <property type="entry name" value="Lon_lid"/>
    <property type="match status" value="1"/>
</dbReference>
<evidence type="ECO:0000256" key="12">
    <source>
        <dbReference type="PIRSR" id="PIRSR001174-2"/>
    </source>
</evidence>
<dbReference type="SUPFAM" id="SSF54211">
    <property type="entry name" value="Ribosomal protein S5 domain 2-like"/>
    <property type="match status" value="1"/>
</dbReference>
<keyword evidence="2 10" id="KW-0963">Cytoplasm</keyword>
<evidence type="ECO:0000256" key="9">
    <source>
        <dbReference type="ARBA" id="ARBA00050665"/>
    </source>
</evidence>
<dbReference type="InterPro" id="IPR003593">
    <property type="entry name" value="AAA+_ATPase"/>
</dbReference>
<dbReference type="InterPro" id="IPR008268">
    <property type="entry name" value="Peptidase_S16_AS"/>
</dbReference>
<dbReference type="SMART" id="SM00464">
    <property type="entry name" value="LON"/>
    <property type="match status" value="1"/>
</dbReference>
<dbReference type="Proteomes" id="UP000003806">
    <property type="component" value="Chromosome"/>
</dbReference>
<dbReference type="FunFam" id="3.40.50.300:FF:000021">
    <property type="entry name" value="Lon protease homolog"/>
    <property type="match status" value="1"/>
</dbReference>
<dbReference type="InterPro" id="IPR003111">
    <property type="entry name" value="Lon_prtase_N"/>
</dbReference>
<dbReference type="RefSeq" id="WP_008522781.1">
    <property type="nucleotide sequence ID" value="NZ_CM001376.1"/>
</dbReference>
<dbReference type="GO" id="GO:0004176">
    <property type="term" value="F:ATP-dependent peptidase activity"/>
    <property type="evidence" value="ECO:0007669"/>
    <property type="project" value="UniProtKB-UniRule"/>
</dbReference>
<evidence type="ECO:0000256" key="13">
    <source>
        <dbReference type="PROSITE-ProRule" id="PRU01122"/>
    </source>
</evidence>
<evidence type="ECO:0000256" key="3">
    <source>
        <dbReference type="ARBA" id="ARBA00022670"/>
    </source>
</evidence>
<dbReference type="GO" id="GO:0005524">
    <property type="term" value="F:ATP binding"/>
    <property type="evidence" value="ECO:0007669"/>
    <property type="project" value="UniProtKB-UniRule"/>
</dbReference>
<evidence type="ECO:0000256" key="7">
    <source>
        <dbReference type="ARBA" id="ARBA00022840"/>
    </source>
</evidence>
<gene>
    <name evidence="10" type="primary">lon</name>
    <name evidence="17" type="ORF">JonanDRAFT_0679</name>
</gene>
<evidence type="ECO:0000256" key="5">
    <source>
        <dbReference type="ARBA" id="ARBA00022801"/>
    </source>
</evidence>
<evidence type="ECO:0000256" key="8">
    <source>
        <dbReference type="ARBA" id="ARBA00023016"/>
    </source>
</evidence>
<feature type="domain" description="Lon proteolytic" evidence="15">
    <location>
        <begin position="584"/>
        <end position="766"/>
    </location>
</feature>
<keyword evidence="5 10" id="KW-0378">Hydrolase</keyword>
<dbReference type="InterPro" id="IPR014721">
    <property type="entry name" value="Ribsml_uS5_D2-typ_fold_subgr"/>
</dbReference>
<dbReference type="InterPro" id="IPR020568">
    <property type="entry name" value="Ribosomal_Su5_D2-typ_SF"/>
</dbReference>
<dbReference type="AlphaFoldDB" id="H0UK56"/>
<sequence>MTPVIPLRDTVMFPGAVTPLYIGRPESMAAVNLAGKSDEKLAFAVAQRQSDTDNPGPEDLFAVGTVCRLLQVIHMPNGALKVLLEGLRRFRARSFVLSDGMMSADLVTDRFETCEPARLEALRRAAEEEYIRYVDLHPRMPEELKAYLSSQSDPDKAADLMAFHNDLSREVRQSLLECFSPESRLKLLLRHLMEEVEMLRLKKDVQVKTAAQISEKQKEYFLREQLQVINSELGGSDESEYKEKIDSADLPDGVRKVLQRENARLGTMAPLSPESSVVRTYMDWLLDLPWNKTAKENDDLASVRSVLEKNHYGLQKVKDRLVEFVAVRILAKSSAQAQILCLVGPPGVGKTSLGQSVAQALGRPLVSFSLGGMRDEAEIRGHRRTYIGALPGRIIQKIREAGAKNPVMLLDEVDKLGSDFRGDPASALLEVLDPEQNAHFTDHYLEVPFDLSDVLFITTANVTHTIPSPLLDRMELIELASYLPEEKEQIARRHLIPKLYSQTGMTKAELKITPQAVREIIKGYTHEAGVRELNRKLATIFRKRAVSVLEEQADGSKRSVTVRKADLGELLGAPRLKDSRLPKTPEAGYAIGLAWTAAGGDVLVIEAANSKGKDVLTLTGNLGAVMQESAQTALGCLKAQWKHLTKRPVPNWSQAALHVHVPEGAIPKDGPSAGVTIATALFSALTGRPFRPDRAMTGEISLRGQVLPVGGLREKILAARRAGLKAVALPQANEPDILDLEPWVTEGVELTFIDTLSQALSWAIGDE</sequence>
<dbReference type="PROSITE" id="PS51787">
    <property type="entry name" value="LON_N"/>
    <property type="match status" value="1"/>
</dbReference>
<accession>H0UK56</accession>
<evidence type="ECO:0000259" key="15">
    <source>
        <dbReference type="PROSITE" id="PS51786"/>
    </source>
</evidence>
<dbReference type="OrthoDB" id="9803599at2"/>
<dbReference type="HAMAP" id="MF_01973">
    <property type="entry name" value="lon_bact"/>
    <property type="match status" value="1"/>
</dbReference>
<dbReference type="PROSITE" id="PS51786">
    <property type="entry name" value="LON_PROTEOLYTIC"/>
    <property type="match status" value="1"/>
</dbReference>
<dbReference type="InterPro" id="IPR008269">
    <property type="entry name" value="Lon_proteolytic"/>
</dbReference>
<evidence type="ECO:0000259" key="16">
    <source>
        <dbReference type="PROSITE" id="PS51787"/>
    </source>
</evidence>
<keyword evidence="4 10" id="KW-0547">Nucleotide-binding</keyword>
<dbReference type="GO" id="GO:0043565">
    <property type="term" value="F:sequence-specific DNA binding"/>
    <property type="evidence" value="ECO:0007669"/>
    <property type="project" value="UniProtKB-UniRule"/>
</dbReference>
<reference evidence="17 18" key="1">
    <citation type="submission" date="2011-11" db="EMBL/GenBank/DDBJ databases">
        <title>The Noncontiguous Finished genome of Jonquetella anthropi DSM 22815.</title>
        <authorList>
            <consortium name="US DOE Joint Genome Institute (JGI-PGF)"/>
            <person name="Lucas S."/>
            <person name="Copeland A."/>
            <person name="Lapidus A."/>
            <person name="Glavina del Rio T."/>
            <person name="Dalin E."/>
            <person name="Tice H."/>
            <person name="Bruce D."/>
            <person name="Goodwin L."/>
            <person name="Pitluck S."/>
            <person name="Peters L."/>
            <person name="Mikhailova N."/>
            <person name="Held B."/>
            <person name="Kyrpides N."/>
            <person name="Mavromatis K."/>
            <person name="Ivanova N."/>
            <person name="Markowitz V."/>
            <person name="Cheng J.-F."/>
            <person name="Hugenholtz P."/>
            <person name="Woyke T."/>
            <person name="Wu D."/>
            <person name="Gronow S."/>
            <person name="Wellnitz S."/>
            <person name="Brambilla E."/>
            <person name="Klenk H.-P."/>
            <person name="Eisen J.A."/>
        </authorList>
    </citation>
    <scope>NUCLEOTIDE SEQUENCE [LARGE SCALE GENOMIC DNA]</scope>
    <source>
        <strain evidence="17 18">DSM 22815</strain>
    </source>
</reference>
<dbReference type="InterPro" id="IPR027065">
    <property type="entry name" value="Lon_Prtase"/>
</dbReference>
<comment type="subunit">
    <text evidence="10">Homohexamer. Organized in a ring with a central cavity.</text>
</comment>
<organism evidence="17 18">
    <name type="scientific">Jonquetella anthropi DSM 22815</name>
    <dbReference type="NCBI Taxonomy" id="885272"/>
    <lineage>
        <taxon>Bacteria</taxon>
        <taxon>Thermotogati</taxon>
        <taxon>Synergistota</taxon>
        <taxon>Synergistia</taxon>
        <taxon>Synergistales</taxon>
        <taxon>Dethiosulfovibrionaceae</taxon>
        <taxon>Jonquetella</taxon>
    </lineage>
</organism>
<dbReference type="Gene3D" id="2.30.130.40">
    <property type="entry name" value="LON domain-like"/>
    <property type="match status" value="1"/>
</dbReference>
<dbReference type="EC" id="3.4.21.53" evidence="10"/>
<dbReference type="InterPro" id="IPR015947">
    <property type="entry name" value="PUA-like_sf"/>
</dbReference>
<evidence type="ECO:0000256" key="14">
    <source>
        <dbReference type="RuleBase" id="RU000591"/>
    </source>
</evidence>
<dbReference type="GO" id="GO:0005737">
    <property type="term" value="C:cytoplasm"/>
    <property type="evidence" value="ECO:0007669"/>
    <property type="project" value="UniProtKB-SubCell"/>
</dbReference>
<dbReference type="PRINTS" id="PR00830">
    <property type="entry name" value="ENDOLAPTASE"/>
</dbReference>
<dbReference type="CDD" id="cd19500">
    <property type="entry name" value="RecA-like_Lon"/>
    <property type="match status" value="1"/>
</dbReference>
<keyword evidence="18" id="KW-1185">Reference proteome</keyword>
<dbReference type="SUPFAM" id="SSF88697">
    <property type="entry name" value="PUA domain-like"/>
    <property type="match status" value="1"/>
</dbReference>
<dbReference type="Pfam" id="PF02190">
    <property type="entry name" value="LON_substr_bdg"/>
    <property type="match status" value="1"/>
</dbReference>
<name>H0UK56_9BACT</name>
<comment type="similarity">
    <text evidence="10 13 14">Belongs to the peptidase S16 family.</text>
</comment>
<dbReference type="InterPro" id="IPR004815">
    <property type="entry name" value="Lon_bac/euk-typ"/>
</dbReference>
<dbReference type="GO" id="GO:0006515">
    <property type="term" value="P:protein quality control for misfolded or incompletely synthesized proteins"/>
    <property type="evidence" value="ECO:0007669"/>
    <property type="project" value="UniProtKB-UniRule"/>
</dbReference>
<evidence type="ECO:0000313" key="17">
    <source>
        <dbReference type="EMBL" id="EHM13065.1"/>
    </source>
</evidence>
<evidence type="ECO:0000256" key="11">
    <source>
        <dbReference type="PIRSR" id="PIRSR001174-1"/>
    </source>
</evidence>
<keyword evidence="3 10" id="KW-0645">Protease</keyword>
<dbReference type="Gene3D" id="1.20.58.1480">
    <property type="match status" value="1"/>
</dbReference>
<protein>
    <recommendedName>
        <fullName evidence="10">Lon protease</fullName>
        <ecNumber evidence="10">3.4.21.53</ecNumber>
    </recommendedName>
    <alternativeName>
        <fullName evidence="10">ATP-dependent protease La</fullName>
    </alternativeName>
</protein>
<dbReference type="STRING" id="885272.JonanDRAFT_0679"/>
<evidence type="ECO:0000256" key="10">
    <source>
        <dbReference type="HAMAP-Rule" id="MF_01973"/>
    </source>
</evidence>
<dbReference type="NCBIfam" id="TIGR00763">
    <property type="entry name" value="lon"/>
    <property type="match status" value="1"/>
</dbReference>
<keyword evidence="8 10" id="KW-0346">Stress response</keyword>
<dbReference type="eggNOG" id="COG0466">
    <property type="taxonomic scope" value="Bacteria"/>
</dbReference>
<proteinExistence type="evidence at transcript level"/>
<dbReference type="InterPro" id="IPR027543">
    <property type="entry name" value="Lon_bac"/>
</dbReference>
<dbReference type="InterPro" id="IPR054594">
    <property type="entry name" value="Lon_lid"/>
</dbReference>
<feature type="binding site" evidence="10 12">
    <location>
        <begin position="344"/>
        <end position="351"/>
    </location>
    <ligand>
        <name>ATP</name>
        <dbReference type="ChEBI" id="CHEBI:30616"/>
    </ligand>
</feature>
<comment type="catalytic activity">
    <reaction evidence="9 10 13">
        <text>Hydrolysis of proteins in presence of ATP.</text>
        <dbReference type="EC" id="3.4.21.53"/>
    </reaction>
</comment>